<evidence type="ECO:0000256" key="7">
    <source>
        <dbReference type="ARBA" id="ARBA00022694"/>
    </source>
</evidence>
<dbReference type="InterPro" id="IPR000241">
    <property type="entry name" value="RlmKL-like_Mtase"/>
</dbReference>
<gene>
    <name evidence="14" type="ORF">A3770_03p19780</name>
</gene>
<dbReference type="Pfam" id="PF25904">
    <property type="entry name" value="Tmrp11_N"/>
    <property type="match status" value="1"/>
</dbReference>
<evidence type="ECO:0000313" key="15">
    <source>
        <dbReference type="Proteomes" id="UP000316726"/>
    </source>
</evidence>
<dbReference type="GO" id="GO:0032259">
    <property type="term" value="P:methylation"/>
    <property type="evidence" value="ECO:0007669"/>
    <property type="project" value="UniProtKB-UniRule"/>
</dbReference>
<accession>A0A5B8MJ92</accession>
<evidence type="ECO:0000256" key="6">
    <source>
        <dbReference type="ARBA" id="ARBA00022691"/>
    </source>
</evidence>
<reference evidence="14 15" key="1">
    <citation type="submission" date="2018-07" db="EMBL/GenBank/DDBJ databases">
        <title>The complete nuclear genome of the prasinophyte Chloropicon primus (CCMP1205).</title>
        <authorList>
            <person name="Pombert J.-F."/>
            <person name="Otis C."/>
            <person name="Turmel M."/>
            <person name="Lemieux C."/>
        </authorList>
    </citation>
    <scope>NUCLEOTIDE SEQUENCE [LARGE SCALE GENOMIC DNA]</scope>
    <source>
        <strain evidence="14 15">CCMP1205</strain>
    </source>
</reference>
<dbReference type="STRING" id="1764295.A0A5B8MJ92"/>
<feature type="domain" description="Ribosomal RNA large subunit methyltransferase K/L-like methyltransferase" evidence="12">
    <location>
        <begin position="221"/>
        <end position="390"/>
    </location>
</feature>
<organism evidence="14 15">
    <name type="scientific">Chloropicon primus</name>
    <dbReference type="NCBI Taxonomy" id="1764295"/>
    <lineage>
        <taxon>Eukaryota</taxon>
        <taxon>Viridiplantae</taxon>
        <taxon>Chlorophyta</taxon>
        <taxon>Chloropicophyceae</taxon>
        <taxon>Chloropicales</taxon>
        <taxon>Chloropicaceae</taxon>
        <taxon>Chloropicon</taxon>
    </lineage>
</organism>
<keyword evidence="7 10" id="KW-0819">tRNA processing</keyword>
<evidence type="ECO:0000313" key="14">
    <source>
        <dbReference type="EMBL" id="QDZ19460.1"/>
    </source>
</evidence>
<evidence type="ECO:0000256" key="9">
    <source>
        <dbReference type="ARBA" id="ARBA00066937"/>
    </source>
</evidence>
<dbReference type="GO" id="GO:0043527">
    <property type="term" value="C:tRNA methyltransferase complex"/>
    <property type="evidence" value="ECO:0007669"/>
    <property type="project" value="UniProtKB-ARBA"/>
</dbReference>
<keyword evidence="3 10" id="KW-0820">tRNA-binding</keyword>
<keyword evidence="15" id="KW-1185">Reference proteome</keyword>
<dbReference type="EMBL" id="CP031036">
    <property type="protein sequence ID" value="QDZ19460.1"/>
    <property type="molecule type" value="Genomic_DNA"/>
</dbReference>
<dbReference type="GO" id="GO:0005737">
    <property type="term" value="C:cytoplasm"/>
    <property type="evidence" value="ECO:0007669"/>
    <property type="project" value="UniProtKB-SubCell"/>
</dbReference>
<dbReference type="Pfam" id="PF01170">
    <property type="entry name" value="UPF0020"/>
    <property type="match status" value="1"/>
</dbReference>
<keyword evidence="6 10" id="KW-0949">S-adenosyl-L-methionine</keyword>
<dbReference type="InterPro" id="IPR059073">
    <property type="entry name" value="TRMT11_N"/>
</dbReference>
<keyword evidence="4 10" id="KW-0489">Methyltransferase</keyword>
<keyword evidence="2" id="KW-0963">Cytoplasm</keyword>
<evidence type="ECO:0000256" key="10">
    <source>
        <dbReference type="PROSITE-ProRule" id="PRU00959"/>
    </source>
</evidence>
<protein>
    <recommendedName>
        <fullName evidence="9">tRNA (guanine(10)-N(2))-methyltransferase</fullName>
        <ecNumber evidence="9">2.1.1.214</ecNumber>
    </recommendedName>
</protein>
<dbReference type="OrthoDB" id="296065at2759"/>
<dbReference type="Proteomes" id="UP000316726">
    <property type="component" value="Chromosome 3"/>
</dbReference>
<dbReference type="InterPro" id="IPR002052">
    <property type="entry name" value="DNA_methylase_N6_adenine_CS"/>
</dbReference>
<evidence type="ECO:0000256" key="8">
    <source>
        <dbReference type="ARBA" id="ARBA00022884"/>
    </source>
</evidence>
<dbReference type="InterPro" id="IPR029063">
    <property type="entry name" value="SAM-dependent_MTases_sf"/>
</dbReference>
<dbReference type="PANTHER" id="PTHR13370:SF3">
    <property type="entry name" value="TRNA (GUANINE(10)-N2)-METHYLTRANSFERASE HOMOLOG"/>
    <property type="match status" value="1"/>
</dbReference>
<dbReference type="GO" id="GO:0008033">
    <property type="term" value="P:tRNA processing"/>
    <property type="evidence" value="ECO:0007669"/>
    <property type="project" value="UniProtKB-UniRule"/>
</dbReference>
<dbReference type="PANTHER" id="PTHR13370">
    <property type="entry name" value="RNA METHYLASE-RELATED"/>
    <property type="match status" value="1"/>
</dbReference>
<dbReference type="PIRSF" id="PIRSF017259">
    <property type="entry name" value="tRNA_mtfrase_TRM11"/>
    <property type="match status" value="1"/>
</dbReference>
<feature type="domain" description="tRNA (guanine(10)-N(2))-methyltransferase TRMT11 N-terminal" evidence="13">
    <location>
        <begin position="62"/>
        <end position="204"/>
    </location>
</feature>
<evidence type="ECO:0000256" key="11">
    <source>
        <dbReference type="SAM" id="MobiDB-lite"/>
    </source>
</evidence>
<evidence type="ECO:0000256" key="5">
    <source>
        <dbReference type="ARBA" id="ARBA00022679"/>
    </source>
</evidence>
<dbReference type="AlphaFoldDB" id="A0A5B8MJ92"/>
<dbReference type="InterPro" id="IPR016691">
    <property type="entry name" value="TRMT11"/>
</dbReference>
<proteinExistence type="inferred from homology"/>
<feature type="region of interest" description="Disordered" evidence="11">
    <location>
        <begin position="293"/>
        <end position="331"/>
    </location>
</feature>
<evidence type="ECO:0000256" key="2">
    <source>
        <dbReference type="ARBA" id="ARBA00022490"/>
    </source>
</evidence>
<evidence type="ECO:0000256" key="4">
    <source>
        <dbReference type="ARBA" id="ARBA00022603"/>
    </source>
</evidence>
<dbReference type="EC" id="2.1.1.214" evidence="9"/>
<dbReference type="GO" id="GO:0160102">
    <property type="term" value="F:tRNA (guanine(10)-N2)-methyltransferase activity"/>
    <property type="evidence" value="ECO:0007669"/>
    <property type="project" value="UniProtKB-EC"/>
</dbReference>
<name>A0A5B8MJ92_9CHLO</name>
<dbReference type="SUPFAM" id="SSF53335">
    <property type="entry name" value="S-adenosyl-L-methionine-dependent methyltransferases"/>
    <property type="match status" value="1"/>
</dbReference>
<evidence type="ECO:0000256" key="3">
    <source>
        <dbReference type="ARBA" id="ARBA00022555"/>
    </source>
</evidence>
<keyword evidence="8 10" id="KW-0694">RNA-binding</keyword>
<evidence type="ECO:0000259" key="12">
    <source>
        <dbReference type="Pfam" id="PF01170"/>
    </source>
</evidence>
<dbReference type="PROSITE" id="PS00092">
    <property type="entry name" value="N6_MTASE"/>
    <property type="match status" value="1"/>
</dbReference>
<dbReference type="GO" id="GO:0000049">
    <property type="term" value="F:tRNA binding"/>
    <property type="evidence" value="ECO:0007669"/>
    <property type="project" value="UniProtKB-UniRule"/>
</dbReference>
<comment type="similarity">
    <text evidence="10">Belongs to the class I-like SAM-binding methyltransferase superfamily. TRM11 methyltransferase family.</text>
</comment>
<keyword evidence="5 10" id="KW-0808">Transferase</keyword>
<comment type="subcellular location">
    <subcellularLocation>
        <location evidence="1">Cytoplasm</location>
    </subcellularLocation>
</comment>
<evidence type="ECO:0000259" key="13">
    <source>
        <dbReference type="Pfam" id="PF25904"/>
    </source>
</evidence>
<sequence>MLCVFRMRYIDFRRAEVEALVKLATGMNVVQPKDKVKEEDKEEEEGGECFAWEFPQGGTESMDAPFWYLRAPTRAAAEALARVVGERGVLVKALVDLWGEGASFGELLESLKEDNALKAGVEDRKSRIGCFSRREATFKFNCEGFGRKIGQTEQLKLIDGLADVLGHVGKVDLKNPECEFYVGNACCAIENNLPYMPDWWYFGEYLCKTTTFYEEYKLSDRLYLGPTSMDHEVAAIMANMAQVERGSVAFDPYVGTGSILIACSHVGAMTVGGDIDIRVIVWGKDKVLACDDEEEEGGANKNKNKRKGKGWGNDNQPAFAPHQKGGGKDADSKVKRVDVWSNFDSYGLERPLALVRCDAHALPFRTDCVEVFDAVVCDPPYGIRAGGRKSGGRKGLHLREVPEQFKDEHIPSTAVYPMSECLADLLDLSAKLLRLGGRLVYFFPSSNGIVFENFLPAHPCLRVEHCSEQGLTHLWGRKLVTMVKHKSWDEAEAREYKANLLRAGSDFLKLDNLQEAVFRLLDEGDAEEKARLQTLQEKHAKRSYKGKKV</sequence>
<dbReference type="Gene3D" id="3.40.50.150">
    <property type="entry name" value="Vaccinia Virus protein VP39"/>
    <property type="match status" value="1"/>
</dbReference>
<evidence type="ECO:0000256" key="1">
    <source>
        <dbReference type="ARBA" id="ARBA00004496"/>
    </source>
</evidence>
<dbReference type="PROSITE" id="PS51627">
    <property type="entry name" value="SAM_MT_TRM11"/>
    <property type="match status" value="1"/>
</dbReference>